<evidence type="ECO:0000313" key="4">
    <source>
        <dbReference type="Proteomes" id="UP000266673"/>
    </source>
</evidence>
<dbReference type="GO" id="GO:0006203">
    <property type="term" value="P:dGTP catabolic process"/>
    <property type="evidence" value="ECO:0007669"/>
    <property type="project" value="TreeGrafter"/>
</dbReference>
<dbReference type="AlphaFoldDB" id="A0A397UVR6"/>
<dbReference type="InterPro" id="IPR050135">
    <property type="entry name" value="dGTPase-like"/>
</dbReference>
<dbReference type="Pfam" id="PF01966">
    <property type="entry name" value="HD"/>
    <property type="match status" value="1"/>
</dbReference>
<accession>A0A397UVR6</accession>
<dbReference type="InterPro" id="IPR006674">
    <property type="entry name" value="HD_domain"/>
</dbReference>
<dbReference type="EMBL" id="QKWP01000851">
    <property type="protein sequence ID" value="RIB14225.1"/>
    <property type="molecule type" value="Genomic_DNA"/>
</dbReference>
<comment type="caution">
    <text evidence="3">The sequence shown here is derived from an EMBL/GenBank/DDBJ whole genome shotgun (WGS) entry which is preliminary data.</text>
</comment>
<dbReference type="OrthoDB" id="9991235at2759"/>
<protein>
    <recommendedName>
        <fullName evidence="2">HD/PDEase domain-containing protein</fullName>
    </recommendedName>
</protein>
<reference evidence="3 4" key="1">
    <citation type="submission" date="2018-06" db="EMBL/GenBank/DDBJ databases">
        <title>Comparative genomics reveals the genomic features of Rhizophagus irregularis, R. cerebriforme, R. diaphanum and Gigaspora rosea, and their symbiotic lifestyle signature.</title>
        <authorList>
            <person name="Morin E."/>
            <person name="San Clemente H."/>
            <person name="Chen E.C.H."/>
            <person name="De La Providencia I."/>
            <person name="Hainaut M."/>
            <person name="Kuo A."/>
            <person name="Kohler A."/>
            <person name="Murat C."/>
            <person name="Tang N."/>
            <person name="Roy S."/>
            <person name="Loubradou J."/>
            <person name="Henrissat B."/>
            <person name="Grigoriev I.V."/>
            <person name="Corradi N."/>
            <person name="Roux C."/>
            <person name="Martin F.M."/>
        </authorList>
    </citation>
    <scope>NUCLEOTIDE SEQUENCE [LARGE SCALE GENOMIC DNA]</scope>
    <source>
        <strain evidence="3 4">DAOM 194757</strain>
    </source>
</reference>
<dbReference type="CDD" id="cd00077">
    <property type="entry name" value="HDc"/>
    <property type="match status" value="1"/>
</dbReference>
<dbReference type="InterPro" id="IPR003607">
    <property type="entry name" value="HD/PDEase_dom"/>
</dbReference>
<dbReference type="Proteomes" id="UP000266673">
    <property type="component" value="Unassembled WGS sequence"/>
</dbReference>
<dbReference type="SUPFAM" id="SSF109604">
    <property type="entry name" value="HD-domain/PDEase-like"/>
    <property type="match status" value="1"/>
</dbReference>
<name>A0A397UVR6_9GLOM</name>
<evidence type="ECO:0000313" key="3">
    <source>
        <dbReference type="EMBL" id="RIB14225.1"/>
    </source>
</evidence>
<gene>
    <name evidence="3" type="ORF">C2G38_2144169</name>
</gene>
<dbReference type="GO" id="GO:0005634">
    <property type="term" value="C:nucleus"/>
    <property type="evidence" value="ECO:0007669"/>
    <property type="project" value="TreeGrafter"/>
</dbReference>
<feature type="region of interest" description="Disordered" evidence="1">
    <location>
        <begin position="113"/>
        <end position="148"/>
    </location>
</feature>
<organism evidence="3 4">
    <name type="scientific">Gigaspora rosea</name>
    <dbReference type="NCBI Taxonomy" id="44941"/>
    <lineage>
        <taxon>Eukaryota</taxon>
        <taxon>Fungi</taxon>
        <taxon>Fungi incertae sedis</taxon>
        <taxon>Mucoromycota</taxon>
        <taxon>Glomeromycotina</taxon>
        <taxon>Glomeromycetes</taxon>
        <taxon>Diversisporales</taxon>
        <taxon>Gigasporaceae</taxon>
        <taxon>Gigaspora</taxon>
    </lineage>
</organism>
<evidence type="ECO:0000256" key="1">
    <source>
        <dbReference type="SAM" id="MobiDB-lite"/>
    </source>
</evidence>
<proteinExistence type="predicted"/>
<dbReference type="PANTHER" id="PTHR11373">
    <property type="entry name" value="DEOXYNUCLEOSIDE TRIPHOSPHATE TRIPHOSPHOHYDROLASE"/>
    <property type="match status" value="1"/>
</dbReference>
<feature type="domain" description="HD/PDEase" evidence="2">
    <location>
        <begin position="46"/>
        <end position="147"/>
    </location>
</feature>
<keyword evidence="4" id="KW-1185">Reference proteome</keyword>
<dbReference type="GO" id="GO:0008832">
    <property type="term" value="F:dGTPase activity"/>
    <property type="evidence" value="ECO:0007669"/>
    <property type="project" value="TreeGrafter"/>
</dbReference>
<sequence length="148" mass="17066">MTRSFENTAGYIKFENWVIQFIDTPQFQRLRDIKQLGTGFYVFPGATHTRFEHSLGTAYLAYNLTKRLQEQQGKNADDDRNLKCVTLAALCHDLGHGPYSHLFDRDFIKDRLGEEEEGSSSESEKDKKGKRPSISDETSQRKKSKNEK</sequence>
<dbReference type="SMART" id="SM00471">
    <property type="entry name" value="HDc"/>
    <property type="match status" value="1"/>
</dbReference>
<dbReference type="PANTHER" id="PTHR11373:SF4">
    <property type="entry name" value="DEOXYNUCLEOSIDE TRIPHOSPHATE TRIPHOSPHOHYDROLASE SAMHD1"/>
    <property type="match status" value="1"/>
</dbReference>
<dbReference type="Gene3D" id="1.10.3210.10">
    <property type="entry name" value="Hypothetical protein af1432"/>
    <property type="match status" value="1"/>
</dbReference>
<evidence type="ECO:0000259" key="2">
    <source>
        <dbReference type="SMART" id="SM00471"/>
    </source>
</evidence>